<evidence type="ECO:0000256" key="2">
    <source>
        <dbReference type="ARBA" id="ARBA00022827"/>
    </source>
</evidence>
<dbReference type="AlphaFoldDB" id="A0A1W9YUM0"/>
<dbReference type="Gene3D" id="2.40.110.10">
    <property type="entry name" value="Butyryl-CoA Dehydrogenase, subunit A, domain 2"/>
    <property type="match status" value="1"/>
</dbReference>
<evidence type="ECO:0000256" key="3">
    <source>
        <dbReference type="ARBA" id="ARBA00023002"/>
    </source>
</evidence>
<evidence type="ECO:0000256" key="1">
    <source>
        <dbReference type="ARBA" id="ARBA00022630"/>
    </source>
</evidence>
<dbReference type="Pfam" id="PF08028">
    <property type="entry name" value="Acyl-CoA_dh_2"/>
    <property type="match status" value="1"/>
</dbReference>
<dbReference type="PANTHER" id="PTHR48083">
    <property type="entry name" value="MEDIUM-CHAIN SPECIFIC ACYL-COA DEHYDROGENASE, MITOCHONDRIAL-RELATED"/>
    <property type="match status" value="1"/>
</dbReference>
<gene>
    <name evidence="5" type="ORF">BST17_17270</name>
</gene>
<keyword evidence="6" id="KW-1185">Reference proteome</keyword>
<accession>A0A1W9YUM0</accession>
<feature type="domain" description="Acyl-CoA dehydrogenase C-terminal" evidence="4">
    <location>
        <begin position="245"/>
        <end position="379"/>
    </location>
</feature>
<dbReference type="InterPro" id="IPR013107">
    <property type="entry name" value="Acyl-CoA_DH_C"/>
</dbReference>
<comment type="caution">
    <text evidence="5">The sequence shown here is derived from an EMBL/GenBank/DDBJ whole genome shotgun (WGS) entry which is preliminary data.</text>
</comment>
<dbReference type="RefSeq" id="WP_083060239.1">
    <property type="nucleotide sequence ID" value="NZ_JACKVM010000014.1"/>
</dbReference>
<dbReference type="InterPro" id="IPR050741">
    <property type="entry name" value="Acyl-CoA_dehydrogenase"/>
</dbReference>
<reference evidence="5 6" key="1">
    <citation type="submission" date="2017-02" db="EMBL/GenBank/DDBJ databases">
        <title>The new phylogeny of genus Mycobacterium.</title>
        <authorList>
            <person name="Tortoli E."/>
            <person name="Trovato A."/>
            <person name="Cirillo D.M."/>
        </authorList>
    </citation>
    <scope>NUCLEOTIDE SEQUENCE [LARGE SCALE GENOMIC DNA]</scope>
    <source>
        <strain evidence="5 6">DSM 45578</strain>
    </source>
</reference>
<keyword evidence="1" id="KW-0285">Flavoprotein</keyword>
<evidence type="ECO:0000259" key="4">
    <source>
        <dbReference type="Pfam" id="PF08028"/>
    </source>
</evidence>
<dbReference type="InterPro" id="IPR009100">
    <property type="entry name" value="AcylCoA_DH/oxidase_NM_dom_sf"/>
</dbReference>
<dbReference type="InterPro" id="IPR037069">
    <property type="entry name" value="AcylCoA_DH/ox_N_sf"/>
</dbReference>
<organism evidence="5 6">
    <name type="scientific">Mycolicibacterium bacteremicum</name>
    <name type="common">Mycobacterium bacteremicum</name>
    <dbReference type="NCBI Taxonomy" id="564198"/>
    <lineage>
        <taxon>Bacteria</taxon>
        <taxon>Bacillati</taxon>
        <taxon>Actinomycetota</taxon>
        <taxon>Actinomycetes</taxon>
        <taxon>Mycobacteriales</taxon>
        <taxon>Mycobacteriaceae</taxon>
        <taxon>Mycolicibacterium</taxon>
    </lineage>
</organism>
<dbReference type="EMBL" id="MVHJ01000014">
    <property type="protein sequence ID" value="ORA03754.1"/>
    <property type="molecule type" value="Genomic_DNA"/>
</dbReference>
<dbReference type="OrthoDB" id="571684at2"/>
<dbReference type="PANTHER" id="PTHR48083:SF19">
    <property type="entry name" value="FLAVIN-DEPENDENT MONOOXYGENASE, OXYGENASE SUBUNIT HSAA"/>
    <property type="match status" value="1"/>
</dbReference>
<dbReference type="Gene3D" id="1.20.140.10">
    <property type="entry name" value="Butyryl-CoA Dehydrogenase, subunit A, domain 3"/>
    <property type="match status" value="1"/>
</dbReference>
<evidence type="ECO:0000313" key="6">
    <source>
        <dbReference type="Proteomes" id="UP000192366"/>
    </source>
</evidence>
<dbReference type="SUPFAM" id="SSF56645">
    <property type="entry name" value="Acyl-CoA dehydrogenase NM domain-like"/>
    <property type="match status" value="1"/>
</dbReference>
<dbReference type="InterPro" id="IPR036250">
    <property type="entry name" value="AcylCo_DH-like_C"/>
</dbReference>
<dbReference type="InterPro" id="IPR046373">
    <property type="entry name" value="Acyl-CoA_Oxase/DH_mid-dom_sf"/>
</dbReference>
<protein>
    <submittedName>
        <fullName evidence="5">Acyl-CoA dehydrogenase</fullName>
    </submittedName>
</protein>
<dbReference type="GO" id="GO:0003995">
    <property type="term" value="F:acyl-CoA dehydrogenase activity"/>
    <property type="evidence" value="ECO:0007669"/>
    <property type="project" value="TreeGrafter"/>
</dbReference>
<proteinExistence type="predicted"/>
<sequence>MTTEFVIDRIPPVHSAELRDVLDTIAADHRRRLAEGGLVPPTLGLQLIREHRLGAVRLAAELGGAGYTVPEFFAFAIALAEADPDLTHILRVHFALTEELQRVTQRNGAGRWLSLIAEGKIIGGTNSELSSATVGAQKYDTKLTGDAGDLRLTGRKFYSTGAQFSDYIRVGAEDQNGAPVGVIVPVDRAGIVHADDWDGIGQRHTGSGTTIFEDVAVAEDEVIRLGTTIGVDRARGALVQLYLHAIAAGILRSVTTDAAALVRGRHRTYTFAAADTPAADPQLLEIVGEIDAISYTTEAVVLSAADELSRALEAGRVGGIDAELEAKASIAAARVKVGIEEPALRAASRLFDAGGASAIRASTHLDRHWRNLRTLFSHNPTVYKARVLGDIAVNGAALPDTGFF</sequence>
<keyword evidence="3" id="KW-0560">Oxidoreductase</keyword>
<dbReference type="GO" id="GO:0005737">
    <property type="term" value="C:cytoplasm"/>
    <property type="evidence" value="ECO:0007669"/>
    <property type="project" value="TreeGrafter"/>
</dbReference>
<keyword evidence="2" id="KW-0274">FAD</keyword>
<dbReference type="STRING" id="564198.BST17_17270"/>
<dbReference type="GO" id="GO:0016712">
    <property type="term" value="F:oxidoreductase activity, acting on paired donors, with incorporation or reduction of molecular oxygen, reduced flavin or flavoprotein as one donor, and incorporation of one atom of oxygen"/>
    <property type="evidence" value="ECO:0007669"/>
    <property type="project" value="TreeGrafter"/>
</dbReference>
<dbReference type="GO" id="GO:0033539">
    <property type="term" value="P:fatty acid beta-oxidation using acyl-CoA dehydrogenase"/>
    <property type="evidence" value="ECO:0007669"/>
    <property type="project" value="TreeGrafter"/>
</dbReference>
<name>A0A1W9YUM0_MYCBA</name>
<dbReference type="Gene3D" id="1.10.540.10">
    <property type="entry name" value="Acyl-CoA dehydrogenase/oxidase, N-terminal domain"/>
    <property type="match status" value="1"/>
</dbReference>
<dbReference type="SUPFAM" id="SSF47203">
    <property type="entry name" value="Acyl-CoA dehydrogenase C-terminal domain-like"/>
    <property type="match status" value="1"/>
</dbReference>
<dbReference type="Proteomes" id="UP000192366">
    <property type="component" value="Unassembled WGS sequence"/>
</dbReference>
<dbReference type="GO" id="GO:0050660">
    <property type="term" value="F:flavin adenine dinucleotide binding"/>
    <property type="evidence" value="ECO:0007669"/>
    <property type="project" value="InterPro"/>
</dbReference>
<evidence type="ECO:0000313" key="5">
    <source>
        <dbReference type="EMBL" id="ORA03754.1"/>
    </source>
</evidence>